<name>A0A327YFM0_9BACL</name>
<reference evidence="3 4" key="1">
    <citation type="submission" date="2018-06" db="EMBL/GenBank/DDBJ databases">
        <title>Genomic Encyclopedia of Type Strains, Phase III (KMG-III): the genomes of soil and plant-associated and newly described type strains.</title>
        <authorList>
            <person name="Whitman W."/>
        </authorList>
    </citation>
    <scope>NUCLEOTIDE SEQUENCE [LARGE SCALE GENOMIC DNA]</scope>
    <source>
        <strain evidence="3 4">CGMCC 1.8979</strain>
    </source>
</reference>
<feature type="domain" description="SLH" evidence="2">
    <location>
        <begin position="95"/>
        <end position="159"/>
    </location>
</feature>
<evidence type="ECO:0000256" key="1">
    <source>
        <dbReference type="SAM" id="SignalP"/>
    </source>
</evidence>
<evidence type="ECO:0000313" key="3">
    <source>
        <dbReference type="EMBL" id="RAK19858.1"/>
    </source>
</evidence>
<dbReference type="PANTHER" id="PTHR43308:SF5">
    <property type="entry name" value="S-LAYER PROTEIN _ PEPTIDOGLYCAN ENDO-BETA-N-ACETYLGLUCOSAMINIDASE"/>
    <property type="match status" value="1"/>
</dbReference>
<feature type="chain" id="PRO_5016234867" evidence="1">
    <location>
        <begin position="33"/>
        <end position="1160"/>
    </location>
</feature>
<dbReference type="AlphaFoldDB" id="A0A327YFM0"/>
<evidence type="ECO:0000313" key="4">
    <source>
        <dbReference type="Proteomes" id="UP000248555"/>
    </source>
</evidence>
<dbReference type="PROSITE" id="PS51272">
    <property type="entry name" value="SLH"/>
    <property type="match status" value="2"/>
</dbReference>
<dbReference type="RefSeq" id="WP_245934731.1">
    <property type="nucleotide sequence ID" value="NZ_QLMH01000005.1"/>
</dbReference>
<dbReference type="InterPro" id="IPR006311">
    <property type="entry name" value="TAT_signal"/>
</dbReference>
<protein>
    <submittedName>
        <fullName evidence="3">YD repeat-containing protein</fullName>
    </submittedName>
</protein>
<organism evidence="3 4">
    <name type="scientific">Paranoxybacillus vitaminiphilus</name>
    <dbReference type="NCBI Taxonomy" id="581036"/>
    <lineage>
        <taxon>Bacteria</taxon>
        <taxon>Bacillati</taxon>
        <taxon>Bacillota</taxon>
        <taxon>Bacilli</taxon>
        <taxon>Bacillales</taxon>
        <taxon>Anoxybacillaceae</taxon>
        <taxon>Paranoxybacillus</taxon>
    </lineage>
</organism>
<keyword evidence="1" id="KW-0732">Signal</keyword>
<accession>A0A327YFM0</accession>
<dbReference type="PROSITE" id="PS51318">
    <property type="entry name" value="TAT"/>
    <property type="match status" value="1"/>
</dbReference>
<proteinExistence type="predicted"/>
<keyword evidence="4" id="KW-1185">Reference proteome</keyword>
<dbReference type="Pfam" id="PF00395">
    <property type="entry name" value="SLH"/>
    <property type="match status" value="3"/>
</dbReference>
<dbReference type="Proteomes" id="UP000248555">
    <property type="component" value="Unassembled WGS sequence"/>
</dbReference>
<dbReference type="PANTHER" id="PTHR43308">
    <property type="entry name" value="OUTER MEMBRANE PROTEIN ALPHA-RELATED"/>
    <property type="match status" value="1"/>
</dbReference>
<dbReference type="InterPro" id="IPR051465">
    <property type="entry name" value="Cell_Envelope_Struct_Comp"/>
</dbReference>
<gene>
    <name evidence="3" type="ORF">B0I26_10540</name>
</gene>
<dbReference type="Gene3D" id="2.60.40.10">
    <property type="entry name" value="Immunoglobulins"/>
    <property type="match status" value="1"/>
</dbReference>
<feature type="signal peptide" evidence="1">
    <location>
        <begin position="1"/>
        <end position="32"/>
    </location>
</feature>
<dbReference type="InterPro" id="IPR001119">
    <property type="entry name" value="SLH_dom"/>
</dbReference>
<evidence type="ECO:0000259" key="2">
    <source>
        <dbReference type="PROSITE" id="PS51272"/>
    </source>
</evidence>
<sequence>MAYQPKSYRKFLAGSVSAALVATAIGPVAANAASFSDVNPSDSHAANISALVELGYIKGFEDGTFKPYNSITRGQVAKIFARILKDAGFEVPADKQAFDDVPVNSADKELVEAAAIVKAAGVMTGSNGKLNPSANITREQMAKVLVEAFDLTKPDDFTSKITDLDKADASFRDYIQTLEANGVTVVTEYNPKGTVTRAAFASFVKRAMDASVGELAIESVTALDDTNRFLEITFNRAVSGLEPSDITVQNADTLAKYGVKEVKLSSNGKVATVELYSKEDADEVLEYLEDYIVKVNVDGKVLEATFNRPAYIKSVITDVDANERKFEIGDVNIEVPENVDFDFYNALGRETRVWFNQDLELVKYAFEDQKVVETSVKVTKEDEEVELASDGKKYDLASDFEFFLNGEADSLGAEGVKYDYAKVIFDKSGDVQTIVAYDDLDDYILTEKVEDTVVIGYDGDEVDLEDYLIVKDGKQISVSDIKEGDLVFFNEDAEEDGIAIVSNKSVSGKIENVFEDSFEIDGKTYDYESNDGLQAKYLSGDELKDLDSDAAEKLQAGGNVTVYFNWKGEVVVVKGTEGEVESAYTDAYTTDSILAYQDAKGNVRIELNVVNKDGKEKTYDFAVDSLDKVVVQTADDEVEYEVDEDAPSGFEIDEFGLGDDFDVDASGQTDAEFTIVAKSAGDEEEEVFEITDAPLLLGVATDEDGEVTGLKFYEAVETLEEDLESDDNYASAENGKSYRVTDDTVVVDVDTDATYPDAEDVSYTTWGELKKNGTDIPADSTIYYNEDGYVTHIVVSDLEASNTTEQTALIQRIDKNTDGEIVRIKALVNGESKVLAAENLKGSKVVTENGLFEGSVVVLEINDANGKVSKIVEDTDRIVTGYVDNVDFSKKEVTVLTGDGSYVTVALDSKVGEVYDATDEDGDDFSVEGIRDIEEGDAVVIGLSAEGSRFADAIVLVDADDLDEYGFDDTDTAPSINVTGVVDGHVYNDADPNLNIKVSITDAGRVDTKRVKLDGIDITSAATGTGYTVATDVANSGNHTLEIIATDGEGHTATQTITFTIDAVAPTVTPLGSGSAVTINQGETATITFSEPLSADSKTAVENALSAASANDGTYTWDAQGKVLTITGATGGTTYSTDVTVDVTDVAGNTASSLVIVNAE</sequence>
<dbReference type="EMBL" id="QLMH01000005">
    <property type="protein sequence ID" value="RAK19858.1"/>
    <property type="molecule type" value="Genomic_DNA"/>
</dbReference>
<comment type="caution">
    <text evidence="3">The sequence shown here is derived from an EMBL/GenBank/DDBJ whole genome shotgun (WGS) entry which is preliminary data.</text>
</comment>
<dbReference type="InterPro" id="IPR013783">
    <property type="entry name" value="Ig-like_fold"/>
</dbReference>
<feature type="domain" description="SLH" evidence="2">
    <location>
        <begin position="31"/>
        <end position="94"/>
    </location>
</feature>